<dbReference type="Gene3D" id="2.60.40.60">
    <property type="entry name" value="Cadherins"/>
    <property type="match status" value="1"/>
</dbReference>
<dbReference type="SUPFAM" id="SSF49313">
    <property type="entry name" value="Cadherin-like"/>
    <property type="match status" value="1"/>
</dbReference>
<dbReference type="InterPro" id="IPR020894">
    <property type="entry name" value="Cadherin_CS"/>
</dbReference>
<dbReference type="GO" id="GO:0005509">
    <property type="term" value="F:calcium ion binding"/>
    <property type="evidence" value="ECO:0007669"/>
    <property type="project" value="UniProtKB-UniRule"/>
</dbReference>
<organism evidence="7 8">
    <name type="scientific">Parascaris equorum</name>
    <name type="common">Equine roundworm</name>
    <dbReference type="NCBI Taxonomy" id="6256"/>
    <lineage>
        <taxon>Eukaryota</taxon>
        <taxon>Metazoa</taxon>
        <taxon>Ecdysozoa</taxon>
        <taxon>Nematoda</taxon>
        <taxon>Chromadorea</taxon>
        <taxon>Rhabditida</taxon>
        <taxon>Spirurina</taxon>
        <taxon>Ascaridomorpha</taxon>
        <taxon>Ascaridoidea</taxon>
        <taxon>Ascarididae</taxon>
        <taxon>Parascaris</taxon>
    </lineage>
</organism>
<evidence type="ECO:0000313" key="7">
    <source>
        <dbReference type="Proteomes" id="UP000887564"/>
    </source>
</evidence>
<evidence type="ECO:0000256" key="2">
    <source>
        <dbReference type="ARBA" id="ARBA00022737"/>
    </source>
</evidence>
<accession>A0A914RL02</accession>
<evidence type="ECO:0000313" key="8">
    <source>
        <dbReference type="WBParaSite" id="PEQ_0000252701-mRNA-1"/>
    </source>
</evidence>
<name>A0A914RL02_PAREQ</name>
<evidence type="ECO:0000256" key="3">
    <source>
        <dbReference type="ARBA" id="ARBA00022837"/>
    </source>
</evidence>
<evidence type="ECO:0000259" key="6">
    <source>
        <dbReference type="PROSITE" id="PS50268"/>
    </source>
</evidence>
<protein>
    <submittedName>
        <fullName evidence="8">Cadherin domain-containing protein</fullName>
    </submittedName>
</protein>
<evidence type="ECO:0000256" key="4">
    <source>
        <dbReference type="ARBA" id="ARBA00023136"/>
    </source>
</evidence>
<dbReference type="CDD" id="cd11304">
    <property type="entry name" value="Cadherin_repeat"/>
    <property type="match status" value="1"/>
</dbReference>
<dbReference type="InterPro" id="IPR002126">
    <property type="entry name" value="Cadherin-like_dom"/>
</dbReference>
<dbReference type="WBParaSite" id="PEQ_0000252701-mRNA-1">
    <property type="protein sequence ID" value="PEQ_0000252701-mRNA-1"/>
    <property type="gene ID" value="PEQ_0000252701"/>
</dbReference>
<evidence type="ECO:0000256" key="5">
    <source>
        <dbReference type="PROSITE-ProRule" id="PRU00043"/>
    </source>
</evidence>
<dbReference type="PROSITE" id="PS00232">
    <property type="entry name" value="CADHERIN_1"/>
    <property type="match status" value="1"/>
</dbReference>
<dbReference type="InterPro" id="IPR015919">
    <property type="entry name" value="Cadherin-like_sf"/>
</dbReference>
<dbReference type="AlphaFoldDB" id="A0A914RL02"/>
<keyword evidence="3 5" id="KW-0106">Calcium</keyword>
<proteinExistence type="predicted"/>
<sequence length="108" mass="12521">MQLISEWLTPFLGIYILLEYITVEEISGEISVKSELDYERRTSYDLLAIPVDGSQAIHVYVHVIDENDNSPTFPVPSIIKWSFDRRPYDPFSLYIFLKKGPPEPSQEL</sequence>
<feature type="domain" description="Cadherin" evidence="6">
    <location>
        <begin position="20"/>
        <end position="73"/>
    </location>
</feature>
<keyword evidence="2" id="KW-0677">Repeat</keyword>
<dbReference type="GO" id="GO:0007156">
    <property type="term" value="P:homophilic cell adhesion via plasma membrane adhesion molecules"/>
    <property type="evidence" value="ECO:0007669"/>
    <property type="project" value="InterPro"/>
</dbReference>
<comment type="subcellular location">
    <subcellularLocation>
        <location evidence="1">Membrane</location>
    </subcellularLocation>
</comment>
<dbReference type="PRINTS" id="PR00205">
    <property type="entry name" value="CADHERIN"/>
</dbReference>
<dbReference type="PROSITE" id="PS50268">
    <property type="entry name" value="CADHERIN_2"/>
    <property type="match status" value="1"/>
</dbReference>
<dbReference type="GO" id="GO:0005886">
    <property type="term" value="C:plasma membrane"/>
    <property type="evidence" value="ECO:0007669"/>
    <property type="project" value="InterPro"/>
</dbReference>
<dbReference type="Proteomes" id="UP000887564">
    <property type="component" value="Unplaced"/>
</dbReference>
<reference evidence="8" key="1">
    <citation type="submission" date="2022-11" db="UniProtKB">
        <authorList>
            <consortium name="WormBaseParasite"/>
        </authorList>
    </citation>
    <scope>IDENTIFICATION</scope>
</reference>
<keyword evidence="7" id="KW-1185">Reference proteome</keyword>
<keyword evidence="4" id="KW-0472">Membrane</keyword>
<evidence type="ECO:0000256" key="1">
    <source>
        <dbReference type="ARBA" id="ARBA00004370"/>
    </source>
</evidence>